<dbReference type="PANTHER" id="PTHR13833:SF78">
    <property type="entry name" value="POTASSIUM TRANSPORTER"/>
    <property type="match status" value="1"/>
</dbReference>
<feature type="repeat" description="NHL" evidence="2">
    <location>
        <begin position="143"/>
        <end position="173"/>
    </location>
</feature>
<dbReference type="InterPro" id="IPR001258">
    <property type="entry name" value="NHL_repeat"/>
</dbReference>
<evidence type="ECO:0000313" key="6">
    <source>
        <dbReference type="Proteomes" id="UP001370490"/>
    </source>
</evidence>
<evidence type="ECO:0000256" key="1">
    <source>
        <dbReference type="ARBA" id="ARBA00022737"/>
    </source>
</evidence>
<keyword evidence="1" id="KW-0677">Repeat</keyword>
<feature type="region of interest" description="Disordered" evidence="3">
    <location>
        <begin position="400"/>
        <end position="421"/>
    </location>
</feature>
<accession>A0AAN8UNC1</accession>
<gene>
    <name evidence="5" type="ORF">RJ641_022723</name>
</gene>
<dbReference type="PROSITE" id="PS51125">
    <property type="entry name" value="NHL"/>
    <property type="match status" value="1"/>
</dbReference>
<feature type="compositionally biased region" description="Basic residues" evidence="3">
    <location>
        <begin position="402"/>
        <end position="421"/>
    </location>
</feature>
<protein>
    <submittedName>
        <fullName evidence="5">NHL repeat</fullName>
    </submittedName>
</protein>
<evidence type="ECO:0000313" key="5">
    <source>
        <dbReference type="EMBL" id="KAK6913122.1"/>
    </source>
</evidence>
<dbReference type="PANTHER" id="PTHR13833">
    <property type="match status" value="1"/>
</dbReference>
<dbReference type="SUPFAM" id="SSF101898">
    <property type="entry name" value="NHL repeat"/>
    <property type="match status" value="1"/>
</dbReference>
<dbReference type="InterPro" id="IPR011042">
    <property type="entry name" value="6-blade_b-propeller_TolB-like"/>
</dbReference>
<feature type="chain" id="PRO_5043033562" evidence="4">
    <location>
        <begin position="25"/>
        <end position="485"/>
    </location>
</feature>
<feature type="signal peptide" evidence="4">
    <location>
        <begin position="1"/>
        <end position="24"/>
    </location>
</feature>
<name>A0AAN8UNC1_9MAGN</name>
<feature type="region of interest" description="Disordered" evidence="3">
    <location>
        <begin position="261"/>
        <end position="286"/>
    </location>
</feature>
<dbReference type="AlphaFoldDB" id="A0AAN8UNC1"/>
<sequence length="485" mass="54652">MGRVFVVTTLVFVILFSGHSSASASAPHPTKIISGILSNVASALVKWLWSLNSTPKTAISGRSMMKFEGGYIVETVFDGSKLGIEPHSLEVSPSGEYLVLDSANSNLYRISNPLSLYSRPKIIAGSPEGYTGHVDGRLRDARLNHPKGVAVDDRGNIYIADTMNMAIRKITDTGVTTIAGGKWGKGGGHVDGPSEDAKFSDDFDLVYVPTSCSLVVIDRGNQAIREIQLHLDDCAYQYGNNLHLEWHRSFLIKMYDDPGNSPKKGTQAMPYQRPRKSSHRPTLIPSEYDLDKPEDGFFTSLGRLVLNTGSTVAEILGGLFSAFRRKQVHHRQYYQQASVRWPVQESYVIPDEDEPPSIEARDTTPRKTYPFMTHSHKEIEKPHQIRQSRAIYNGGWDENMHSSHHQQHKQQQHHQYHQRHYTTKPKTYLEQSCETNEIVFGAVQEQGGSRDAVVIKAVDYGDPMYNHYNIRPRLNYMTYSLSRPY</sequence>
<dbReference type="EMBL" id="JBAMMX010000027">
    <property type="protein sequence ID" value="KAK6913122.1"/>
    <property type="molecule type" value="Genomic_DNA"/>
</dbReference>
<comment type="caution">
    <text evidence="5">The sequence shown here is derived from an EMBL/GenBank/DDBJ whole genome shotgun (WGS) entry which is preliminary data.</text>
</comment>
<proteinExistence type="predicted"/>
<reference evidence="5 6" key="1">
    <citation type="submission" date="2023-12" db="EMBL/GenBank/DDBJ databases">
        <title>A high-quality genome assembly for Dillenia turbinata (Dilleniales).</title>
        <authorList>
            <person name="Chanderbali A."/>
        </authorList>
    </citation>
    <scope>NUCLEOTIDE SEQUENCE [LARGE SCALE GENOMIC DNA]</scope>
    <source>
        <strain evidence="5">LSX21</strain>
        <tissue evidence="5">Leaf</tissue>
    </source>
</reference>
<keyword evidence="6" id="KW-1185">Reference proteome</keyword>
<keyword evidence="4" id="KW-0732">Signal</keyword>
<dbReference type="Proteomes" id="UP001370490">
    <property type="component" value="Unassembled WGS sequence"/>
</dbReference>
<organism evidence="5 6">
    <name type="scientific">Dillenia turbinata</name>
    <dbReference type="NCBI Taxonomy" id="194707"/>
    <lineage>
        <taxon>Eukaryota</taxon>
        <taxon>Viridiplantae</taxon>
        <taxon>Streptophyta</taxon>
        <taxon>Embryophyta</taxon>
        <taxon>Tracheophyta</taxon>
        <taxon>Spermatophyta</taxon>
        <taxon>Magnoliopsida</taxon>
        <taxon>eudicotyledons</taxon>
        <taxon>Gunneridae</taxon>
        <taxon>Pentapetalae</taxon>
        <taxon>Dilleniales</taxon>
        <taxon>Dilleniaceae</taxon>
        <taxon>Dillenia</taxon>
    </lineage>
</organism>
<evidence type="ECO:0000256" key="2">
    <source>
        <dbReference type="PROSITE-ProRule" id="PRU00504"/>
    </source>
</evidence>
<evidence type="ECO:0000256" key="3">
    <source>
        <dbReference type="SAM" id="MobiDB-lite"/>
    </source>
</evidence>
<dbReference type="Pfam" id="PF01436">
    <property type="entry name" value="NHL"/>
    <property type="match status" value="1"/>
</dbReference>
<evidence type="ECO:0000256" key="4">
    <source>
        <dbReference type="SAM" id="SignalP"/>
    </source>
</evidence>
<dbReference type="Gene3D" id="2.120.10.30">
    <property type="entry name" value="TolB, C-terminal domain"/>
    <property type="match status" value="1"/>
</dbReference>